<dbReference type="InterPro" id="IPR026894">
    <property type="entry name" value="DnaJ_X"/>
</dbReference>
<feature type="region of interest" description="Disordered" evidence="1">
    <location>
        <begin position="66"/>
        <end position="117"/>
    </location>
</feature>
<accession>A0ABQ8FGL7</accession>
<dbReference type="InterPro" id="IPR001623">
    <property type="entry name" value="DnaJ_domain"/>
</dbReference>
<dbReference type="Gene3D" id="1.10.287.110">
    <property type="entry name" value="DnaJ domain"/>
    <property type="match status" value="1"/>
</dbReference>
<dbReference type="Proteomes" id="UP001648503">
    <property type="component" value="Unassembled WGS sequence"/>
</dbReference>
<gene>
    <name evidence="3" type="ORF">BASA50_004497</name>
</gene>
<dbReference type="PANTHER" id="PTHR44924">
    <property type="entry name" value="DNAJ SUBFAMILY A MEMBER 2"/>
    <property type="match status" value="1"/>
</dbReference>
<evidence type="ECO:0000259" key="2">
    <source>
        <dbReference type="PROSITE" id="PS50076"/>
    </source>
</evidence>
<dbReference type="CDD" id="cd06257">
    <property type="entry name" value="DnaJ"/>
    <property type="match status" value="1"/>
</dbReference>
<dbReference type="PANTHER" id="PTHR44924:SF1">
    <property type="entry name" value="DNAJ SUBFAMILY A MEMBER 2"/>
    <property type="match status" value="1"/>
</dbReference>
<evidence type="ECO:0000313" key="4">
    <source>
        <dbReference type="Proteomes" id="UP001648503"/>
    </source>
</evidence>
<feature type="region of interest" description="Disordered" evidence="1">
    <location>
        <begin position="1"/>
        <end position="20"/>
    </location>
</feature>
<feature type="compositionally biased region" description="Basic and acidic residues" evidence="1">
    <location>
        <begin position="427"/>
        <end position="444"/>
    </location>
</feature>
<feature type="region of interest" description="Disordered" evidence="1">
    <location>
        <begin position="239"/>
        <end position="269"/>
    </location>
</feature>
<dbReference type="PROSITE" id="PS50076">
    <property type="entry name" value="DNAJ_2"/>
    <property type="match status" value="1"/>
</dbReference>
<reference evidence="3 4" key="1">
    <citation type="submission" date="2021-02" db="EMBL/GenBank/DDBJ databases">
        <title>Variation within the Batrachochytrium salamandrivorans European outbreak.</title>
        <authorList>
            <person name="Kelly M."/>
            <person name="Pasmans F."/>
            <person name="Shea T.P."/>
            <person name="Munoz J.F."/>
            <person name="Carranza S."/>
            <person name="Cuomo C.A."/>
            <person name="Martel A."/>
        </authorList>
    </citation>
    <scope>NUCLEOTIDE SEQUENCE [LARGE SCALE GENOMIC DNA]</scope>
    <source>
        <strain evidence="3 4">AMFP18/2</strain>
    </source>
</reference>
<sequence length="551" mass="59323">MSASSGQEPPLLKSRRPCPSVTAKCPACSAIIEFSVPEAASNYPFQMYRVECFSCKETVLIPTSSVTASARQQVPTSTSVPRPAASSSSSAGQTGSSSKSIPTGRKTKSSAYGKTGSDDNPVDMEYYDLLEIPANASNGAIKKAYYLKAMKYHPDKNLDNPLAEEQFKLISEAYQVLSDPQRRTFYNIHGKEAAAGSEGAVFVDPEKFFRQQFGGDMFVDIIGEISIARDFKEVMASKDGTKAKDGSTVSDGVSSAGADGVSGQPSASTAAKSDSAISYELRMQIRRERIHKLSQNLVTKLSLYTDAFPLPDPVSSPPLGTSLDTLASEALSTFRTLSTIEAQQLSSESYGVELLRAIGFTYVLKADQWIAKIAAEDGGAILWHRVWGLGSRVSGAIKEKTHIINETVGTFRTALDLQSKFTKLQEMDKKTKKNDGDKNDRDASGGDANDDNGQVELTPEEQELRSKLEYEAATKGLEALWRGSKLEVESVLRDVCDDALGDAPGVSTELRKRRATALRILGQAYEDVGTALTAVGGAASLPPQPPLPPRK</sequence>
<dbReference type="PRINTS" id="PR00625">
    <property type="entry name" value="JDOMAIN"/>
</dbReference>
<feature type="compositionally biased region" description="Low complexity" evidence="1">
    <location>
        <begin position="249"/>
        <end position="263"/>
    </location>
</feature>
<dbReference type="Pfam" id="PF00226">
    <property type="entry name" value="DnaJ"/>
    <property type="match status" value="1"/>
</dbReference>
<dbReference type="SUPFAM" id="SSF46565">
    <property type="entry name" value="Chaperone J-domain"/>
    <property type="match status" value="1"/>
</dbReference>
<organism evidence="3 4">
    <name type="scientific">Batrachochytrium salamandrivorans</name>
    <dbReference type="NCBI Taxonomy" id="1357716"/>
    <lineage>
        <taxon>Eukaryota</taxon>
        <taxon>Fungi</taxon>
        <taxon>Fungi incertae sedis</taxon>
        <taxon>Chytridiomycota</taxon>
        <taxon>Chytridiomycota incertae sedis</taxon>
        <taxon>Chytridiomycetes</taxon>
        <taxon>Rhizophydiales</taxon>
        <taxon>Rhizophydiales incertae sedis</taxon>
        <taxon>Batrachochytrium</taxon>
    </lineage>
</organism>
<comment type="caution">
    <text evidence="3">The sequence shown here is derived from an EMBL/GenBank/DDBJ whole genome shotgun (WGS) entry which is preliminary data.</text>
</comment>
<dbReference type="PROSITE" id="PS00636">
    <property type="entry name" value="DNAJ_1"/>
    <property type="match status" value="1"/>
</dbReference>
<evidence type="ECO:0000313" key="3">
    <source>
        <dbReference type="EMBL" id="KAH6597357.1"/>
    </source>
</evidence>
<dbReference type="InterPro" id="IPR036869">
    <property type="entry name" value="J_dom_sf"/>
</dbReference>
<proteinExistence type="predicted"/>
<dbReference type="SMART" id="SM00271">
    <property type="entry name" value="DnaJ"/>
    <property type="match status" value="1"/>
</dbReference>
<dbReference type="EMBL" id="JAFCIX010000145">
    <property type="protein sequence ID" value="KAH6597357.1"/>
    <property type="molecule type" value="Genomic_DNA"/>
</dbReference>
<dbReference type="Pfam" id="PF14308">
    <property type="entry name" value="DnaJ-X"/>
    <property type="match status" value="1"/>
</dbReference>
<evidence type="ECO:0000256" key="1">
    <source>
        <dbReference type="SAM" id="MobiDB-lite"/>
    </source>
</evidence>
<feature type="domain" description="J" evidence="2">
    <location>
        <begin position="125"/>
        <end position="190"/>
    </location>
</feature>
<dbReference type="InterPro" id="IPR018253">
    <property type="entry name" value="DnaJ_domain_CS"/>
</dbReference>
<protein>
    <recommendedName>
        <fullName evidence="2">J domain-containing protein</fullName>
    </recommendedName>
</protein>
<feature type="compositionally biased region" description="Low complexity" evidence="1">
    <location>
        <begin position="75"/>
        <end position="100"/>
    </location>
</feature>
<feature type="region of interest" description="Disordered" evidence="1">
    <location>
        <begin position="427"/>
        <end position="462"/>
    </location>
</feature>
<keyword evidence="4" id="KW-1185">Reference proteome</keyword>
<name>A0ABQ8FGL7_9FUNG</name>